<comment type="caution">
    <text evidence="2">The sequence shown here is derived from an EMBL/GenBank/DDBJ whole genome shotgun (WGS) entry which is preliminary data.</text>
</comment>
<dbReference type="InterPro" id="IPR017946">
    <property type="entry name" value="PLC-like_Pdiesterase_TIM-brl"/>
</dbReference>
<dbReference type="Proteomes" id="UP000193920">
    <property type="component" value="Unassembled WGS sequence"/>
</dbReference>
<evidence type="ECO:0008006" key="4">
    <source>
        <dbReference type="Google" id="ProtNLM"/>
    </source>
</evidence>
<keyword evidence="3" id="KW-1185">Reference proteome</keyword>
<evidence type="ECO:0000313" key="3">
    <source>
        <dbReference type="Proteomes" id="UP000193920"/>
    </source>
</evidence>
<organism evidence="2 3">
    <name type="scientific">Neocallimastix californiae</name>
    <dbReference type="NCBI Taxonomy" id="1754190"/>
    <lineage>
        <taxon>Eukaryota</taxon>
        <taxon>Fungi</taxon>
        <taxon>Fungi incertae sedis</taxon>
        <taxon>Chytridiomycota</taxon>
        <taxon>Chytridiomycota incertae sedis</taxon>
        <taxon>Neocallimastigomycetes</taxon>
        <taxon>Neocallimastigales</taxon>
        <taxon>Neocallimastigaceae</taxon>
        <taxon>Neocallimastix</taxon>
    </lineage>
</organism>
<gene>
    <name evidence="2" type="ORF">LY90DRAFT_511975</name>
</gene>
<reference evidence="2 3" key="1">
    <citation type="submission" date="2016-08" db="EMBL/GenBank/DDBJ databases">
        <title>A Parts List for Fungal Cellulosomes Revealed by Comparative Genomics.</title>
        <authorList>
            <consortium name="DOE Joint Genome Institute"/>
            <person name="Haitjema C.H."/>
            <person name="Gilmore S.P."/>
            <person name="Henske J.K."/>
            <person name="Solomon K.V."/>
            <person name="De Groot R."/>
            <person name="Kuo A."/>
            <person name="Mondo S.J."/>
            <person name="Salamov A.A."/>
            <person name="Labutti K."/>
            <person name="Zhao Z."/>
            <person name="Chiniquy J."/>
            <person name="Barry K."/>
            <person name="Brewer H.M."/>
            <person name="Purvine S.O."/>
            <person name="Wright A.T."/>
            <person name="Boxma B."/>
            <person name="Van Alen T."/>
            <person name="Hackstein J.H."/>
            <person name="Baker S.E."/>
            <person name="Grigoriev I.V."/>
            <person name="O'Malley M.A."/>
        </authorList>
    </citation>
    <scope>NUCLEOTIDE SEQUENCE [LARGE SCALE GENOMIC DNA]</scope>
    <source>
        <strain evidence="2 3">G1</strain>
    </source>
</reference>
<keyword evidence="1" id="KW-1133">Transmembrane helix</keyword>
<sequence length="238" mass="27762">MCNTEIYYDGKLFYTNCTSNSDCLSNKCLKSVCVFNDDNPIVHCDDIYLGGGRSYMHCGKPYHDTCKTDNECSSRICFEDNTCNLQRKGPSDSEEWSGYDALNLYYVYCFIFVNLLLLLFYFVYINFESTPKCIYYRQINIPGTHDSGTYAIGKLLNSNIGSVILRSLSISSWGINSRIIEYSKTQDMDITEQLNNGIRYFDIRLSTTDEPFYFFFFNLYKYGLYNEVNKFPLKYESY</sequence>
<dbReference type="EMBL" id="MCOG01000158">
    <property type="protein sequence ID" value="ORY33939.1"/>
    <property type="molecule type" value="Genomic_DNA"/>
</dbReference>
<protein>
    <recommendedName>
        <fullName evidence="4">PLC-like phosphodiesterase</fullName>
    </recommendedName>
</protein>
<dbReference type="Gene3D" id="3.20.20.190">
    <property type="entry name" value="Phosphatidylinositol (PI) phosphodiesterase"/>
    <property type="match status" value="1"/>
</dbReference>
<proteinExistence type="predicted"/>
<dbReference type="InterPro" id="IPR051057">
    <property type="entry name" value="PI-PLC_domain"/>
</dbReference>
<dbReference type="AlphaFoldDB" id="A0A1Y2BGJ7"/>
<evidence type="ECO:0000313" key="2">
    <source>
        <dbReference type="EMBL" id="ORY33939.1"/>
    </source>
</evidence>
<dbReference type="GO" id="GO:0008081">
    <property type="term" value="F:phosphoric diester hydrolase activity"/>
    <property type="evidence" value="ECO:0007669"/>
    <property type="project" value="InterPro"/>
</dbReference>
<dbReference type="GO" id="GO:0006629">
    <property type="term" value="P:lipid metabolic process"/>
    <property type="evidence" value="ECO:0007669"/>
    <property type="project" value="InterPro"/>
</dbReference>
<keyword evidence="1" id="KW-0812">Transmembrane</keyword>
<dbReference type="PANTHER" id="PTHR13593">
    <property type="match status" value="1"/>
</dbReference>
<feature type="transmembrane region" description="Helical" evidence="1">
    <location>
        <begin position="105"/>
        <end position="127"/>
    </location>
</feature>
<dbReference type="PANTHER" id="PTHR13593:SF113">
    <property type="entry name" value="SI:DKEY-266F7.9"/>
    <property type="match status" value="1"/>
</dbReference>
<dbReference type="SUPFAM" id="SSF51695">
    <property type="entry name" value="PLC-like phosphodiesterases"/>
    <property type="match status" value="1"/>
</dbReference>
<evidence type="ECO:0000256" key="1">
    <source>
        <dbReference type="SAM" id="Phobius"/>
    </source>
</evidence>
<accession>A0A1Y2BGJ7</accession>
<dbReference type="OrthoDB" id="2158103at2759"/>
<keyword evidence="1" id="KW-0472">Membrane</keyword>
<name>A0A1Y2BGJ7_9FUNG</name>